<evidence type="ECO:0000313" key="5">
    <source>
        <dbReference type="Proteomes" id="UP000703661"/>
    </source>
</evidence>
<dbReference type="InterPro" id="IPR004045">
    <property type="entry name" value="Glutathione_S-Trfase_N"/>
</dbReference>
<dbReference type="Pfam" id="PF14497">
    <property type="entry name" value="GST_C_3"/>
    <property type="match status" value="1"/>
</dbReference>
<evidence type="ECO:0000259" key="3">
    <source>
        <dbReference type="PROSITE" id="PS50405"/>
    </source>
</evidence>
<dbReference type="PANTHER" id="PTHR11571">
    <property type="entry name" value="GLUTATHIONE S-TRANSFERASE"/>
    <property type="match status" value="1"/>
</dbReference>
<comment type="caution">
    <text evidence="4">The sequence shown here is derived from an EMBL/GenBank/DDBJ whole genome shotgun (WGS) entry which is preliminary data.</text>
</comment>
<dbReference type="InterPro" id="IPR036282">
    <property type="entry name" value="Glutathione-S-Trfase_C_sf"/>
</dbReference>
<dbReference type="GO" id="GO:0006749">
    <property type="term" value="P:glutathione metabolic process"/>
    <property type="evidence" value="ECO:0007669"/>
    <property type="project" value="TreeGrafter"/>
</dbReference>
<gene>
    <name evidence="4" type="ORF">BGZ80_005634</name>
</gene>
<dbReference type="InterPro" id="IPR010987">
    <property type="entry name" value="Glutathione-S-Trfase_C-like"/>
</dbReference>
<accession>A0A9P6MJ59</accession>
<feature type="domain" description="GST C-terminal" evidence="3">
    <location>
        <begin position="113"/>
        <end position="248"/>
    </location>
</feature>
<organism evidence="4 5">
    <name type="scientific">Entomortierella chlamydospora</name>
    <dbReference type="NCBI Taxonomy" id="101097"/>
    <lineage>
        <taxon>Eukaryota</taxon>
        <taxon>Fungi</taxon>
        <taxon>Fungi incertae sedis</taxon>
        <taxon>Mucoromycota</taxon>
        <taxon>Mortierellomycotina</taxon>
        <taxon>Mortierellomycetes</taxon>
        <taxon>Mortierellales</taxon>
        <taxon>Mortierellaceae</taxon>
        <taxon>Entomortierella</taxon>
    </lineage>
</organism>
<evidence type="ECO:0000313" key="4">
    <source>
        <dbReference type="EMBL" id="KAG0004313.1"/>
    </source>
</evidence>
<keyword evidence="5" id="KW-1185">Reference proteome</keyword>
<dbReference type="Gene3D" id="3.40.30.10">
    <property type="entry name" value="Glutaredoxin"/>
    <property type="match status" value="1"/>
</dbReference>
<proteinExistence type="predicted"/>
<dbReference type="PROSITE" id="PS50404">
    <property type="entry name" value="GST_NTER"/>
    <property type="match status" value="1"/>
</dbReference>
<dbReference type="InterPro" id="IPR036249">
    <property type="entry name" value="Thioredoxin-like_sf"/>
</dbReference>
<dbReference type="AlphaFoldDB" id="A0A9P6MJ59"/>
<name>A0A9P6MJ59_9FUNG</name>
<dbReference type="SUPFAM" id="SSF52833">
    <property type="entry name" value="Thioredoxin-like"/>
    <property type="match status" value="1"/>
</dbReference>
<feature type="region of interest" description="Disordered" evidence="1">
    <location>
        <begin position="250"/>
        <end position="270"/>
    </location>
</feature>
<dbReference type="OrthoDB" id="414243at2759"/>
<feature type="domain" description="GST N-terminal" evidence="2">
    <location>
        <begin position="26"/>
        <end position="111"/>
    </location>
</feature>
<dbReference type="InterPro" id="IPR050213">
    <property type="entry name" value="GST_superfamily"/>
</dbReference>
<evidence type="ECO:0000259" key="2">
    <source>
        <dbReference type="PROSITE" id="PS50404"/>
    </source>
</evidence>
<evidence type="ECO:0000256" key="1">
    <source>
        <dbReference type="SAM" id="MobiDB-lite"/>
    </source>
</evidence>
<dbReference type="GO" id="GO:0004364">
    <property type="term" value="F:glutathione transferase activity"/>
    <property type="evidence" value="ECO:0007669"/>
    <property type="project" value="TreeGrafter"/>
</dbReference>
<dbReference type="InterPro" id="IPR004046">
    <property type="entry name" value="GST_C"/>
</dbReference>
<dbReference type="PROSITE" id="PS50405">
    <property type="entry name" value="GST_CTER"/>
    <property type="match status" value="1"/>
</dbReference>
<dbReference type="Gene3D" id="1.20.1050.10">
    <property type="match status" value="1"/>
</dbReference>
<dbReference type="EMBL" id="JAAAID010002777">
    <property type="protein sequence ID" value="KAG0004313.1"/>
    <property type="molecule type" value="Genomic_DNA"/>
</dbReference>
<reference evidence="4" key="1">
    <citation type="journal article" date="2020" name="Fungal Divers.">
        <title>Resolving the Mortierellaceae phylogeny through synthesis of multi-gene phylogenetics and phylogenomics.</title>
        <authorList>
            <person name="Vandepol N."/>
            <person name="Liber J."/>
            <person name="Desiro A."/>
            <person name="Na H."/>
            <person name="Kennedy M."/>
            <person name="Barry K."/>
            <person name="Grigoriev I.V."/>
            <person name="Miller A.N."/>
            <person name="O'Donnell K."/>
            <person name="Stajich J.E."/>
            <person name="Bonito G."/>
        </authorList>
    </citation>
    <scope>NUCLEOTIDE SEQUENCE</scope>
    <source>
        <strain evidence="4">NRRL 2769</strain>
    </source>
</reference>
<dbReference type="SUPFAM" id="SSF47616">
    <property type="entry name" value="GST C-terminal domain-like"/>
    <property type="match status" value="1"/>
</dbReference>
<dbReference type="Proteomes" id="UP000703661">
    <property type="component" value="Unassembled WGS sequence"/>
</dbReference>
<evidence type="ECO:0008006" key="6">
    <source>
        <dbReference type="Google" id="ProtNLM"/>
    </source>
</evidence>
<protein>
    <recommendedName>
        <fullName evidence="6">Glutathione s-transferase</fullName>
    </recommendedName>
</protein>
<sequence>MVATYPSTSNNVDTSAQAAVLDDKDSTYSLLYFDTVGIAGPIRNILSLAGAQWTQLYPQDWENEDKLDKTSTLFEVMPVLYVHSKDGSQTVAIAECKSIELYLSEKYNLLGRNSYEKTLVRSFVSSTSSLWDDFISTVVNLKASAEVKQDQIVEYMTKKVPNWIRIHEQHLKANGLNGHYVGDTISLADLRAAALVDKILLFPSAANLITPETAPGLLKIKQVIDSDPKIIQWRESELFKSLRPTRALPQLPRAPGIKLNDRQGNKTGGV</sequence>